<dbReference type="Proteomes" id="UP000284416">
    <property type="component" value="Unassembled WGS sequence"/>
</dbReference>
<dbReference type="RefSeq" id="WP_118919375.1">
    <property type="nucleotide sequence ID" value="NZ_QWEG01000002.1"/>
</dbReference>
<evidence type="ECO:0000313" key="1">
    <source>
        <dbReference type="EMBL" id="RHW42680.1"/>
    </source>
</evidence>
<gene>
    <name evidence="1" type="ORF">D1B31_03560</name>
</gene>
<accession>A0A417YYS8</accession>
<proteinExistence type="predicted"/>
<dbReference type="AlphaFoldDB" id="A0A417YYS8"/>
<sequence length="258" mass="29060">MRWIGLTFSAVILLAGLTYGSLNWTGNAESAQPPKETGGTSNRRELETLDLSAIRELMEGYFAINALASQYMEEKGYWKENLTDKEIDLEGFYPMVSGLVTRDWLKSLDELMLEMNDTYGEGMSPPDLDVRMEVIENAPGKIKIKTVKLPDDLDAGYTPFGIHYYMTAVKVDGMWLIDDVLQVPAKSEPLELSWEEAEQHLKANGIEAKYKGTAVMDGPIMYSDTWEFVNIPMKVYLVEHPQVKGISAVTGKVIFREE</sequence>
<dbReference type="EMBL" id="QWEG01000002">
    <property type="protein sequence ID" value="RHW42680.1"/>
    <property type="molecule type" value="Genomic_DNA"/>
</dbReference>
<protein>
    <submittedName>
        <fullName evidence="1">Uncharacterized protein</fullName>
    </submittedName>
</protein>
<comment type="caution">
    <text evidence="1">The sequence shown here is derived from an EMBL/GenBank/DDBJ whole genome shotgun (WGS) entry which is preliminary data.</text>
</comment>
<reference evidence="1 2" key="1">
    <citation type="journal article" date="2017" name="Int. J. Syst. Evol. Microbiol.">
        <title>Bacillus notoginsengisoli sp. nov., a novel bacterium isolated from the rhizosphere of Panax notoginseng.</title>
        <authorList>
            <person name="Zhang M.Y."/>
            <person name="Cheng J."/>
            <person name="Cai Y."/>
            <person name="Zhang T.Y."/>
            <person name="Wu Y.Y."/>
            <person name="Manikprabhu D."/>
            <person name="Li W.J."/>
            <person name="Zhang Y.X."/>
        </authorList>
    </citation>
    <scope>NUCLEOTIDE SEQUENCE [LARGE SCALE GENOMIC DNA]</scope>
    <source>
        <strain evidence="1 2">JCM 30743</strain>
    </source>
</reference>
<keyword evidence="2" id="KW-1185">Reference proteome</keyword>
<organism evidence="1 2">
    <name type="scientific">Neobacillus notoginsengisoli</name>
    <dbReference type="NCBI Taxonomy" id="1578198"/>
    <lineage>
        <taxon>Bacteria</taxon>
        <taxon>Bacillati</taxon>
        <taxon>Bacillota</taxon>
        <taxon>Bacilli</taxon>
        <taxon>Bacillales</taxon>
        <taxon>Bacillaceae</taxon>
        <taxon>Neobacillus</taxon>
    </lineage>
</organism>
<evidence type="ECO:0000313" key="2">
    <source>
        <dbReference type="Proteomes" id="UP000284416"/>
    </source>
</evidence>
<dbReference type="OrthoDB" id="2438161at2"/>
<name>A0A417YYS8_9BACI</name>